<dbReference type="InterPro" id="IPR050836">
    <property type="entry name" value="SDS22/Internalin_LRR"/>
</dbReference>
<reference evidence="3" key="1">
    <citation type="submission" date="2015-07" db="EMBL/GenBank/DDBJ databases">
        <title>Adaptation to a free-living lifestyle via gene acquisitions in the diplomonad Trepomonas sp. PC1.</title>
        <authorList>
            <person name="Xu F."/>
            <person name="Jerlstrom-Hultqvist J."/>
            <person name="Kolisko M."/>
            <person name="Simpson A.G.B."/>
            <person name="Roger A.J."/>
            <person name="Svard S.G."/>
            <person name="Andersson J.O."/>
        </authorList>
    </citation>
    <scope>NUCLEOTIDE SEQUENCE</scope>
    <source>
        <strain evidence="3">PC1</strain>
    </source>
</reference>
<accession>A0A146K820</accession>
<sequence length="424" mass="47773">GFLVHMLQLEELDVSYNTKLDCAQQILSCLQLREVNLGNTSVQQIDVSSLPSLQSLITDAPNVTAKSLETLIAPGVCELFCGKVADLCLSGANLGDYSFVQYYNLRKLDLQQSNISSFTGFEKLTLLEELNIQETSAQDFGVLAKLVGLKVLNAAFTQLESLSFAKTTNLLILDVSGTRVTDLSDLRHNLKLHSLNCAQTRISNVDLLESSNLVQLNASQTLVSKAPAIKSLRSLNLRDTLLSDVENCQQLQNLINLDISNTKIKDLDPLLKIQTLQRVEANQLLLKRKQLVQLQKQTNVKEALIKTQEFNVVLKSNKRIYSLKKKRVMVENGVVVSDSEDEHDVDFCQNVAGAQQFCIKQKHFLQIDFNDEQIMKGNLKKYSFLQRKTEEICEAKKKLRESRIPLIEGIDDLKNVIVPNFYQW</sequence>
<feature type="non-terminal residue" evidence="3">
    <location>
        <position position="424"/>
    </location>
</feature>
<organism evidence="3">
    <name type="scientific">Trepomonas sp. PC1</name>
    <dbReference type="NCBI Taxonomy" id="1076344"/>
    <lineage>
        <taxon>Eukaryota</taxon>
        <taxon>Metamonada</taxon>
        <taxon>Diplomonadida</taxon>
        <taxon>Hexamitidae</taxon>
        <taxon>Hexamitinae</taxon>
        <taxon>Trepomonas</taxon>
    </lineage>
</organism>
<protein>
    <submittedName>
        <fullName evidence="3">Small GTP-binding protein</fullName>
    </submittedName>
</protein>
<feature type="non-terminal residue" evidence="3">
    <location>
        <position position="1"/>
    </location>
</feature>
<evidence type="ECO:0000256" key="1">
    <source>
        <dbReference type="ARBA" id="ARBA00022614"/>
    </source>
</evidence>
<proteinExistence type="predicted"/>
<name>A0A146K820_9EUKA</name>
<keyword evidence="2" id="KW-0677">Repeat</keyword>
<dbReference type="PANTHER" id="PTHR46652:SF3">
    <property type="entry name" value="LEUCINE-RICH REPEAT-CONTAINING PROTEIN 9"/>
    <property type="match status" value="1"/>
</dbReference>
<dbReference type="Gene3D" id="3.80.10.10">
    <property type="entry name" value="Ribonuclease Inhibitor"/>
    <property type="match status" value="3"/>
</dbReference>
<evidence type="ECO:0000256" key="2">
    <source>
        <dbReference type="ARBA" id="ARBA00022737"/>
    </source>
</evidence>
<evidence type="ECO:0000313" key="3">
    <source>
        <dbReference type="EMBL" id="JAP92518.1"/>
    </source>
</evidence>
<dbReference type="PANTHER" id="PTHR46652">
    <property type="entry name" value="LEUCINE-RICH REPEAT AND IQ DOMAIN-CONTAINING PROTEIN 1-RELATED"/>
    <property type="match status" value="1"/>
</dbReference>
<gene>
    <name evidence="3" type="ORF">TPC1_15510</name>
</gene>
<dbReference type="InterPro" id="IPR001611">
    <property type="entry name" value="Leu-rich_rpt"/>
</dbReference>
<dbReference type="InterPro" id="IPR032675">
    <property type="entry name" value="LRR_dom_sf"/>
</dbReference>
<dbReference type="AlphaFoldDB" id="A0A146K820"/>
<dbReference type="EMBL" id="GDID01004088">
    <property type="protein sequence ID" value="JAP92518.1"/>
    <property type="molecule type" value="Transcribed_RNA"/>
</dbReference>
<dbReference type="SUPFAM" id="SSF52058">
    <property type="entry name" value="L domain-like"/>
    <property type="match status" value="1"/>
</dbReference>
<dbReference type="PROSITE" id="PS51450">
    <property type="entry name" value="LRR"/>
    <property type="match status" value="1"/>
</dbReference>
<keyword evidence="1" id="KW-0433">Leucine-rich repeat</keyword>